<sequence length="903" mass="100019">MTSRGGITGGGGRERSRRLDDRNTEGQGQARPPSRHLWVGNLPHNISETEIIRLFSRFGELDSVAHQPGRSYAFINFRDEEGAIDALKTLQGVPLAGNPLRIEFAKEKSFQSHNDPYLERHEEHYPSSRERASPNTSLPPVRAKINDPNEPSDVLWIGFPATLKVDEPILRKAFSPFGEIERITTFAGRTYAFVQFRNVVSAIRAKETLQGKLFGNPRVHICFSRNEAGSSRGARGSMDANLSPQYKSSNHQAVHDNIWADRDINSLAGNPAIRSPQLMSGLDSEIYDSYDLNRKRRLMFDGNDLIDSRRFPEDASELRLSRTAYDLHPSPGRERTVDYPYSSQGFTREDSLYEEPWELPEENAFHGAKRLKTTAFPDKELPEFALSDLRHGQKPLHSGYSEVVLSDHFDKNFEADVGYQQMSGRLMHSAGSHGERNWQASYNDGRQGSVVLPPPPDKKRMPDLKASSMKDWKWEGMIAKGGSPICRARCFPVGKVLDVMLPEVLDCTARTGLDMLAKHYYQAAGAWVVFFVADDADIEYYNEFMHYLEEKQRAAVAKLDERNTLFLVPPSDFSENVLKVPGKLSISGVVLRLEPTGTILPPEDIRLPNLHVFGGGDGIYQKQSAISLLEASKHSLGNTAFLVNSAQSIPPAQSTVNTIGTKFPYSERGHENDHEYKSHPQARLLRMNHHPTYTESLAPRQRNASAPVDSGINNGEMLGQSPTLDNFGSFGLPSSQKNLPLLESKSSGELSRPLDLNPAQLAQLATLFGQQRQSGNLPNVSAVDVSSQRNMMIPSQNPTREPDNSAFQNSQMNSLPQFSTIQPLQQQQQKLNLPGPPPLPLPLPPPPPAPKEVQNGSRGSQQSATGGSSAADADAEADPQKRLQATLQLAAALLQQIQQGKGP</sequence>
<dbReference type="Proteomes" id="UP001057402">
    <property type="component" value="Chromosome 10"/>
</dbReference>
<protein>
    <submittedName>
        <fullName evidence="1">Uncharacterized protein</fullName>
    </submittedName>
</protein>
<accession>A0ACB9M429</accession>
<comment type="caution">
    <text evidence="1">The sequence shown here is derived from an EMBL/GenBank/DDBJ whole genome shotgun (WGS) entry which is preliminary data.</text>
</comment>
<organism evidence="1 2">
    <name type="scientific">Melastoma candidum</name>
    <dbReference type="NCBI Taxonomy" id="119954"/>
    <lineage>
        <taxon>Eukaryota</taxon>
        <taxon>Viridiplantae</taxon>
        <taxon>Streptophyta</taxon>
        <taxon>Embryophyta</taxon>
        <taxon>Tracheophyta</taxon>
        <taxon>Spermatophyta</taxon>
        <taxon>Magnoliopsida</taxon>
        <taxon>eudicotyledons</taxon>
        <taxon>Gunneridae</taxon>
        <taxon>Pentapetalae</taxon>
        <taxon>rosids</taxon>
        <taxon>malvids</taxon>
        <taxon>Myrtales</taxon>
        <taxon>Melastomataceae</taxon>
        <taxon>Melastomatoideae</taxon>
        <taxon>Melastomateae</taxon>
        <taxon>Melastoma</taxon>
    </lineage>
</organism>
<evidence type="ECO:0000313" key="1">
    <source>
        <dbReference type="EMBL" id="KAI4318897.1"/>
    </source>
</evidence>
<evidence type="ECO:0000313" key="2">
    <source>
        <dbReference type="Proteomes" id="UP001057402"/>
    </source>
</evidence>
<reference evidence="2" key="1">
    <citation type="journal article" date="2023" name="Front. Plant Sci.">
        <title>Chromosomal-level genome assembly of Melastoma candidum provides insights into trichome evolution.</title>
        <authorList>
            <person name="Zhong Y."/>
            <person name="Wu W."/>
            <person name="Sun C."/>
            <person name="Zou P."/>
            <person name="Liu Y."/>
            <person name="Dai S."/>
            <person name="Zhou R."/>
        </authorList>
    </citation>
    <scope>NUCLEOTIDE SEQUENCE [LARGE SCALE GENOMIC DNA]</scope>
</reference>
<proteinExistence type="predicted"/>
<name>A0ACB9M429_9MYRT</name>
<gene>
    <name evidence="1" type="ORF">MLD38_032553</name>
</gene>
<keyword evidence="2" id="KW-1185">Reference proteome</keyword>
<dbReference type="EMBL" id="CM042889">
    <property type="protein sequence ID" value="KAI4318897.1"/>
    <property type="molecule type" value="Genomic_DNA"/>
</dbReference>